<dbReference type="PANTHER" id="PTHR33640:SF8">
    <property type="entry name" value="TRANSMEMBRANE PROTEIN"/>
    <property type="match status" value="1"/>
</dbReference>
<name>A0ABR2EZI0_9ROSI</name>
<comment type="caution">
    <text evidence="2">The sequence shown here is derived from an EMBL/GenBank/DDBJ whole genome shotgun (WGS) entry which is preliminary data.</text>
</comment>
<evidence type="ECO:0000256" key="1">
    <source>
        <dbReference type="SAM" id="Phobius"/>
    </source>
</evidence>
<keyword evidence="1" id="KW-0812">Transmembrane</keyword>
<gene>
    <name evidence="2" type="ORF">V6N12_006655</name>
</gene>
<protein>
    <submittedName>
        <fullName evidence="2">Uncharacterized protein</fullName>
    </submittedName>
</protein>
<evidence type="ECO:0000313" key="2">
    <source>
        <dbReference type="EMBL" id="KAK8568091.1"/>
    </source>
</evidence>
<feature type="transmembrane region" description="Helical" evidence="1">
    <location>
        <begin position="45"/>
        <end position="67"/>
    </location>
</feature>
<evidence type="ECO:0000313" key="3">
    <source>
        <dbReference type="Proteomes" id="UP001472677"/>
    </source>
</evidence>
<organism evidence="2 3">
    <name type="scientific">Hibiscus sabdariffa</name>
    <name type="common">roselle</name>
    <dbReference type="NCBI Taxonomy" id="183260"/>
    <lineage>
        <taxon>Eukaryota</taxon>
        <taxon>Viridiplantae</taxon>
        <taxon>Streptophyta</taxon>
        <taxon>Embryophyta</taxon>
        <taxon>Tracheophyta</taxon>
        <taxon>Spermatophyta</taxon>
        <taxon>Magnoliopsida</taxon>
        <taxon>eudicotyledons</taxon>
        <taxon>Gunneridae</taxon>
        <taxon>Pentapetalae</taxon>
        <taxon>rosids</taxon>
        <taxon>malvids</taxon>
        <taxon>Malvales</taxon>
        <taxon>Malvaceae</taxon>
        <taxon>Malvoideae</taxon>
        <taxon>Hibiscus</taxon>
    </lineage>
</organism>
<keyword evidence="3" id="KW-1185">Reference proteome</keyword>
<keyword evidence="1" id="KW-0472">Membrane</keyword>
<sequence>MKNAEASLVAQGGSLLRFDELCVVLILISRFIAHLPVTVKSYGKYFRGLQVGLVSPHFVFNVGNIVVINHSGRKGRPVFTSGLIFTMNSSERARKTR</sequence>
<proteinExistence type="predicted"/>
<dbReference type="Proteomes" id="UP001472677">
    <property type="component" value="Unassembled WGS sequence"/>
</dbReference>
<feature type="transmembrane region" description="Helical" evidence="1">
    <location>
        <begin position="21"/>
        <end position="39"/>
    </location>
</feature>
<accession>A0ABR2EZI0</accession>
<dbReference type="EMBL" id="JBBPBM010000009">
    <property type="protein sequence ID" value="KAK8568091.1"/>
    <property type="molecule type" value="Genomic_DNA"/>
</dbReference>
<reference evidence="2 3" key="1">
    <citation type="journal article" date="2024" name="G3 (Bethesda)">
        <title>Genome assembly of Hibiscus sabdariffa L. provides insights into metabolisms of medicinal natural products.</title>
        <authorList>
            <person name="Kim T."/>
        </authorList>
    </citation>
    <scope>NUCLEOTIDE SEQUENCE [LARGE SCALE GENOMIC DNA]</scope>
    <source>
        <strain evidence="2">TK-2024</strain>
        <tissue evidence="2">Old leaves</tissue>
    </source>
</reference>
<keyword evidence="1" id="KW-1133">Transmembrane helix</keyword>
<dbReference type="PANTHER" id="PTHR33640">
    <property type="entry name" value="TRANSMEMBRANE PROTEIN"/>
    <property type="match status" value="1"/>
</dbReference>